<dbReference type="Gene3D" id="3.80.20.20">
    <property type="entry name" value="Receptor L-domain"/>
    <property type="match status" value="2"/>
</dbReference>
<feature type="region of interest" description="Disordered" evidence="6">
    <location>
        <begin position="342"/>
        <end position="379"/>
    </location>
</feature>
<dbReference type="Proteomes" id="UP000803884">
    <property type="component" value="Unassembled WGS sequence"/>
</dbReference>
<dbReference type="GeneID" id="96006023"/>
<evidence type="ECO:0000256" key="1">
    <source>
        <dbReference type="ARBA" id="ARBA00004191"/>
    </source>
</evidence>
<evidence type="ECO:0000256" key="3">
    <source>
        <dbReference type="ARBA" id="ARBA00022525"/>
    </source>
</evidence>
<accession>A0AB34KNX5</accession>
<organism evidence="7 8">
    <name type="scientific">Cladosporium halotolerans</name>
    <dbReference type="NCBI Taxonomy" id="1052096"/>
    <lineage>
        <taxon>Eukaryota</taxon>
        <taxon>Fungi</taxon>
        <taxon>Dikarya</taxon>
        <taxon>Ascomycota</taxon>
        <taxon>Pezizomycotina</taxon>
        <taxon>Dothideomycetes</taxon>
        <taxon>Dothideomycetidae</taxon>
        <taxon>Cladosporiales</taxon>
        <taxon>Cladosporiaceae</taxon>
        <taxon>Cladosporium</taxon>
    </lineage>
</organism>
<sequence length="403" mass="41817">MSFKYLAPVVAVAGRVAAQSCSAATTTIQNQGDASGLAACTTFSGSVAIATGTTDNIQLNGVRAITGDLVANNVSEITSISADSLERIGGSFSLMTCEILSNLNFPQLNEVDQIEWEGLPGLQGLSFTNKVQKAGVVSIVNTYLSSLEGIDLQVADEINIQNNGYLDDITMQLGNVSESLRIYANGRNVSATFPNLQWGKSIEINNASTISMPSLASVNNSLLFGSNFFESLRLPNLTDVGATLAISGNEAVTNISFPQLTTVGGGLSIQNNTKLADVSAFPELETVGGALDMYGDAIDTADFPKLNDVRGAFNLQSNQNLDEACSEFQQYKDNSVIKGSFTCRGEEEDPEGQGSDKPEGTSTGNAGSGSNGGNGGSDSAASTLKITGATGILGVVAVLFGLL</sequence>
<keyword evidence="2" id="KW-0134">Cell wall</keyword>
<protein>
    <recommendedName>
        <fullName evidence="9">GPI-anchored cell wall organization protein Ecm33</fullName>
    </recommendedName>
</protein>
<evidence type="ECO:0000256" key="6">
    <source>
        <dbReference type="SAM" id="MobiDB-lite"/>
    </source>
</evidence>
<evidence type="ECO:0000313" key="7">
    <source>
        <dbReference type="EMBL" id="KAL1586737.1"/>
    </source>
</evidence>
<dbReference type="InterPro" id="IPR051648">
    <property type="entry name" value="CWI-Assembly_Regulator"/>
</dbReference>
<feature type="compositionally biased region" description="Gly residues" evidence="6">
    <location>
        <begin position="366"/>
        <end position="376"/>
    </location>
</feature>
<evidence type="ECO:0000256" key="2">
    <source>
        <dbReference type="ARBA" id="ARBA00022512"/>
    </source>
</evidence>
<dbReference type="EMBL" id="JAAQHG020000013">
    <property type="protein sequence ID" value="KAL1586737.1"/>
    <property type="molecule type" value="Genomic_DNA"/>
</dbReference>
<keyword evidence="4" id="KW-0732">Signal</keyword>
<dbReference type="InterPro" id="IPR036941">
    <property type="entry name" value="Rcpt_L-dom_sf"/>
</dbReference>
<keyword evidence="3" id="KW-0964">Secreted</keyword>
<comment type="caution">
    <text evidence="7">The sequence shown here is derived from an EMBL/GenBank/DDBJ whole genome shotgun (WGS) entry which is preliminary data.</text>
</comment>
<name>A0AB34KNX5_9PEZI</name>
<evidence type="ECO:0000313" key="8">
    <source>
        <dbReference type="Proteomes" id="UP000803884"/>
    </source>
</evidence>
<reference evidence="7 8" key="1">
    <citation type="journal article" date="2020" name="Microbiol. Resour. Announc.">
        <title>Draft Genome Sequence of a Cladosporium Species Isolated from the Mesophotic Ascidian Didemnum maculosum.</title>
        <authorList>
            <person name="Gioti A."/>
            <person name="Siaperas R."/>
            <person name="Nikolaivits E."/>
            <person name="Le Goff G."/>
            <person name="Ouazzani J."/>
            <person name="Kotoulas G."/>
            <person name="Topakas E."/>
        </authorList>
    </citation>
    <scope>NUCLEOTIDE SEQUENCE [LARGE SCALE GENOMIC DNA]</scope>
    <source>
        <strain evidence="7 8">TM138-S3</strain>
    </source>
</reference>
<gene>
    <name evidence="7" type="ORF">WHR41_04579</name>
</gene>
<dbReference type="GO" id="GO:0009277">
    <property type="term" value="C:fungal-type cell wall"/>
    <property type="evidence" value="ECO:0007669"/>
    <property type="project" value="TreeGrafter"/>
</dbReference>
<comment type="subcellular location">
    <subcellularLocation>
        <location evidence="1">Secreted</location>
        <location evidence="1">Cell wall</location>
    </subcellularLocation>
</comment>
<dbReference type="PANTHER" id="PTHR31018:SF3">
    <property type="entry name" value="RECEPTOR PROTEIN-TYROSINE KINASE"/>
    <property type="match status" value="1"/>
</dbReference>
<dbReference type="Pfam" id="PF12454">
    <property type="entry name" value="Ecm33"/>
    <property type="match status" value="1"/>
</dbReference>
<evidence type="ECO:0008006" key="9">
    <source>
        <dbReference type="Google" id="ProtNLM"/>
    </source>
</evidence>
<dbReference type="SUPFAM" id="SSF52058">
    <property type="entry name" value="L domain-like"/>
    <property type="match status" value="2"/>
</dbReference>
<dbReference type="PANTHER" id="PTHR31018">
    <property type="entry name" value="SPORULATION-SPECIFIC PROTEIN-RELATED"/>
    <property type="match status" value="1"/>
</dbReference>
<evidence type="ECO:0000256" key="4">
    <source>
        <dbReference type="ARBA" id="ARBA00022729"/>
    </source>
</evidence>
<dbReference type="AlphaFoldDB" id="A0AB34KNX5"/>
<evidence type="ECO:0000256" key="5">
    <source>
        <dbReference type="ARBA" id="ARBA00023180"/>
    </source>
</evidence>
<dbReference type="GO" id="GO:0005886">
    <property type="term" value="C:plasma membrane"/>
    <property type="evidence" value="ECO:0007669"/>
    <property type="project" value="TreeGrafter"/>
</dbReference>
<dbReference type="RefSeq" id="XP_069229842.1">
    <property type="nucleotide sequence ID" value="XM_069373185.1"/>
</dbReference>
<keyword evidence="5" id="KW-0325">Glycoprotein</keyword>
<proteinExistence type="predicted"/>
<dbReference type="GO" id="GO:0031505">
    <property type="term" value="P:fungal-type cell wall organization"/>
    <property type="evidence" value="ECO:0007669"/>
    <property type="project" value="TreeGrafter"/>
</dbReference>
<keyword evidence="8" id="KW-1185">Reference proteome</keyword>
<dbReference type="GO" id="GO:0009986">
    <property type="term" value="C:cell surface"/>
    <property type="evidence" value="ECO:0007669"/>
    <property type="project" value="TreeGrafter"/>
</dbReference>